<dbReference type="InterPro" id="IPR023631">
    <property type="entry name" value="Amidase_dom"/>
</dbReference>
<dbReference type="EMBL" id="RAQO01000004">
    <property type="protein sequence ID" value="RKF19897.1"/>
    <property type="molecule type" value="Genomic_DNA"/>
</dbReference>
<dbReference type="InterPro" id="IPR036928">
    <property type="entry name" value="AS_sf"/>
</dbReference>
<name>A0A420EGU9_9ALTE</name>
<dbReference type="Proteomes" id="UP000286482">
    <property type="component" value="Unassembled WGS sequence"/>
</dbReference>
<accession>A0A420EGU9</accession>
<dbReference type="Pfam" id="PF01425">
    <property type="entry name" value="Amidase"/>
    <property type="match status" value="1"/>
</dbReference>
<proteinExistence type="predicted"/>
<dbReference type="Gene3D" id="3.90.1300.10">
    <property type="entry name" value="Amidase signature (AS) domain"/>
    <property type="match status" value="1"/>
</dbReference>
<feature type="domain" description="Amidase" evidence="1">
    <location>
        <begin position="15"/>
        <end position="198"/>
    </location>
</feature>
<evidence type="ECO:0000313" key="2">
    <source>
        <dbReference type="EMBL" id="RKF19897.1"/>
    </source>
</evidence>
<organism evidence="2 3">
    <name type="scientific">Alginatibacterium sediminis</name>
    <dbReference type="NCBI Taxonomy" id="2164068"/>
    <lineage>
        <taxon>Bacteria</taxon>
        <taxon>Pseudomonadati</taxon>
        <taxon>Pseudomonadota</taxon>
        <taxon>Gammaproteobacteria</taxon>
        <taxon>Alteromonadales</taxon>
        <taxon>Alteromonadaceae</taxon>
        <taxon>Alginatibacterium</taxon>
    </lineage>
</organism>
<sequence length="398" mass="43555">MIKLQDYSVGDISDQIRTNTQGTLCDYRLSVKDLFDVVGHKTGAGSPLWLAHAKTATRNAKAVDLLVAQGVQLAHKTQLDELAYSLAGYNEHYGYSLHPLDKNRLSGGSSSGAAISVSLDESDIGLATDTGGSIRVPASYCGLYGLRPSFGRISTQGMLPLAPRFDTVGVLCRDLVALDKAYQALFDGSKLIPSQSPINTLVWCESVWYGVEQQLKDHAKSVYEAFDGPKHQIPSPILNADQRRQCFSILQAHSIWQCHGHWLADNLDSFGEDTAQRLQWGQSITDQQLADAEALFNLWVDHQDRWLPDGCSLLMPTVPSIAPRIDLTSKAQVEQRNVLLSLTSIAGLSAWPQLQCPAISIKGLPLGLSLLGRYGCDSDLIRFADRIFTLTDDISDSI</sequence>
<evidence type="ECO:0000259" key="1">
    <source>
        <dbReference type="Pfam" id="PF01425"/>
    </source>
</evidence>
<reference evidence="2 3" key="1">
    <citation type="submission" date="2018-09" db="EMBL/GenBank/DDBJ databases">
        <authorList>
            <person name="Wang Z."/>
        </authorList>
    </citation>
    <scope>NUCLEOTIDE SEQUENCE [LARGE SCALE GENOMIC DNA]</scope>
    <source>
        <strain evidence="2 3">ALS 81</strain>
    </source>
</reference>
<gene>
    <name evidence="2" type="ORF">DBZ36_05410</name>
</gene>
<dbReference type="AlphaFoldDB" id="A0A420EGU9"/>
<dbReference type="PANTHER" id="PTHR46310">
    <property type="entry name" value="AMIDASE 1"/>
    <property type="match status" value="1"/>
</dbReference>
<comment type="caution">
    <text evidence="2">The sequence shown here is derived from an EMBL/GenBank/DDBJ whole genome shotgun (WGS) entry which is preliminary data.</text>
</comment>
<protein>
    <submittedName>
        <fullName evidence="2">Amidase</fullName>
    </submittedName>
</protein>
<dbReference type="PANTHER" id="PTHR46310:SF7">
    <property type="entry name" value="AMIDASE 1"/>
    <property type="match status" value="1"/>
</dbReference>
<keyword evidence="3" id="KW-1185">Reference proteome</keyword>
<evidence type="ECO:0000313" key="3">
    <source>
        <dbReference type="Proteomes" id="UP000286482"/>
    </source>
</evidence>
<dbReference type="OrthoDB" id="9811471at2"/>
<dbReference type="RefSeq" id="WP_120353901.1">
    <property type="nucleotide sequence ID" value="NZ_RAQO01000004.1"/>
</dbReference>
<dbReference type="SUPFAM" id="SSF75304">
    <property type="entry name" value="Amidase signature (AS) enzymes"/>
    <property type="match status" value="1"/>
</dbReference>